<name>A0ABN8F4B6_9BACT</name>
<keyword evidence="6" id="KW-1185">Reference proteome</keyword>
<protein>
    <recommendedName>
        <fullName evidence="4">Peptidase M14 domain-containing protein</fullName>
    </recommendedName>
</protein>
<feature type="chain" id="PRO_5047200114" description="Peptidase M14 domain-containing protein" evidence="3">
    <location>
        <begin position="21"/>
        <end position="406"/>
    </location>
</feature>
<feature type="active site" description="Proton donor/acceptor" evidence="2">
    <location>
        <position position="378"/>
    </location>
</feature>
<comment type="cofactor">
    <cofactor evidence="1">
        <name>Zn(2+)</name>
        <dbReference type="ChEBI" id="CHEBI:29105"/>
    </cofactor>
</comment>
<evidence type="ECO:0000313" key="5">
    <source>
        <dbReference type="EMBL" id="CAH1001459.1"/>
    </source>
</evidence>
<dbReference type="InterPro" id="IPR050821">
    <property type="entry name" value="Cytosolic_carboxypeptidase"/>
</dbReference>
<dbReference type="RefSeq" id="WP_238751311.1">
    <property type="nucleotide sequence ID" value="NZ_CAKLPZ010000003.1"/>
</dbReference>
<dbReference type="InterPro" id="IPR000834">
    <property type="entry name" value="Peptidase_M14"/>
</dbReference>
<gene>
    <name evidence="5" type="ORF">LEM8419_02362</name>
</gene>
<evidence type="ECO:0000256" key="2">
    <source>
        <dbReference type="PROSITE-ProRule" id="PRU01379"/>
    </source>
</evidence>
<comment type="similarity">
    <text evidence="2">Belongs to the peptidase M14 family.</text>
</comment>
<evidence type="ECO:0000256" key="1">
    <source>
        <dbReference type="ARBA" id="ARBA00001947"/>
    </source>
</evidence>
<comment type="caution">
    <text evidence="5">The sequence shown here is derived from an EMBL/GenBank/DDBJ whole genome shotgun (WGS) entry which is preliminary data.</text>
</comment>
<reference evidence="5" key="1">
    <citation type="submission" date="2021-12" db="EMBL/GenBank/DDBJ databases">
        <authorList>
            <person name="Rodrigo-Torres L."/>
            <person name="Arahal R. D."/>
            <person name="Lucena T."/>
        </authorList>
    </citation>
    <scope>NUCLEOTIDE SEQUENCE</scope>
    <source>
        <strain evidence="5">CECT 8419</strain>
    </source>
</reference>
<keyword evidence="3" id="KW-0732">Signal</keyword>
<dbReference type="Gene3D" id="3.40.630.10">
    <property type="entry name" value="Zn peptidases"/>
    <property type="match status" value="1"/>
</dbReference>
<dbReference type="PROSITE" id="PS52035">
    <property type="entry name" value="PEPTIDASE_M14"/>
    <property type="match status" value="1"/>
</dbReference>
<evidence type="ECO:0000256" key="3">
    <source>
        <dbReference type="SAM" id="SignalP"/>
    </source>
</evidence>
<feature type="domain" description="Peptidase M14" evidence="4">
    <location>
        <begin position="153"/>
        <end position="403"/>
    </location>
</feature>
<dbReference type="CDD" id="cd06237">
    <property type="entry name" value="M14_Nna1-like"/>
    <property type="match status" value="1"/>
</dbReference>
<evidence type="ECO:0000259" key="4">
    <source>
        <dbReference type="PROSITE" id="PS52035"/>
    </source>
</evidence>
<organism evidence="5 6">
    <name type="scientific">Neolewinella maritima</name>
    <dbReference type="NCBI Taxonomy" id="1383882"/>
    <lineage>
        <taxon>Bacteria</taxon>
        <taxon>Pseudomonadati</taxon>
        <taxon>Bacteroidota</taxon>
        <taxon>Saprospiria</taxon>
        <taxon>Saprospirales</taxon>
        <taxon>Lewinellaceae</taxon>
        <taxon>Neolewinella</taxon>
    </lineage>
</organism>
<dbReference type="SMART" id="SM00631">
    <property type="entry name" value="Zn_pept"/>
    <property type="match status" value="1"/>
</dbReference>
<feature type="signal peptide" evidence="3">
    <location>
        <begin position="1"/>
        <end position="20"/>
    </location>
</feature>
<dbReference type="PANTHER" id="PTHR12756">
    <property type="entry name" value="CYTOSOLIC CARBOXYPEPTIDASE"/>
    <property type="match status" value="1"/>
</dbReference>
<evidence type="ECO:0000313" key="6">
    <source>
        <dbReference type="Proteomes" id="UP000837803"/>
    </source>
</evidence>
<dbReference type="PANTHER" id="PTHR12756:SF11">
    <property type="entry name" value="CYTOSOLIC CARBOXYPEPTIDASE 1"/>
    <property type="match status" value="1"/>
</dbReference>
<proteinExistence type="inferred from homology"/>
<sequence length="406" mass="46664">MLRLLALLLLFGTCARPARPFDFPRPVDTTTRPVASQERQTYSYDEATLTFDNRFDGARLNELERRGLDTFVATILPENAPINPSPWYAMRITAERPRDITVRLTYPPETRHRYWPRVLRTDLDWTPVDSSQITYNADSTSLDVRLSLAEGVTYLAGQEIISSRDVMQWLSTFRQPYIRVEEAGRSTLDRVIPVLRMASEGRYGHRPLIVLFSRQHPPEVTGYLALQAFMAGLVEHPRIDEFLDRYQLMVFPLLNPDGVDLGHWRHTAGGIDSNRDWAYYEQPEARQVADYIVRKARRNEAEVLLGIDFHSTYHDVYYTFDDDTPPSVLPDFTEAWLRDIERRLGGGFRVNEKPGPVGRPTSSGWFKTQFNAEGITYEIGDATDRDFVERKGRASAEAMIEVLLGR</sequence>
<dbReference type="SUPFAM" id="SSF53187">
    <property type="entry name" value="Zn-dependent exopeptidases"/>
    <property type="match status" value="1"/>
</dbReference>
<dbReference type="Proteomes" id="UP000837803">
    <property type="component" value="Unassembled WGS sequence"/>
</dbReference>
<accession>A0ABN8F4B6</accession>
<dbReference type="EMBL" id="CAKLPZ010000003">
    <property type="protein sequence ID" value="CAH1001459.1"/>
    <property type="molecule type" value="Genomic_DNA"/>
</dbReference>
<dbReference type="Pfam" id="PF00246">
    <property type="entry name" value="Peptidase_M14"/>
    <property type="match status" value="1"/>
</dbReference>